<gene>
    <name evidence="8 11" type="primary">pal</name>
    <name evidence="11" type="ORF">DZC73_00560</name>
</gene>
<evidence type="ECO:0000256" key="4">
    <source>
        <dbReference type="ARBA" id="ARBA00023139"/>
    </source>
</evidence>
<keyword evidence="7 8" id="KW-0131">Cell cycle</keyword>
<evidence type="ECO:0000256" key="8">
    <source>
        <dbReference type="HAMAP-Rule" id="MF_02204"/>
    </source>
</evidence>
<name>A0A3N7HTG2_9BURK</name>
<proteinExistence type="inferred from homology"/>
<evidence type="ECO:0000256" key="3">
    <source>
        <dbReference type="ARBA" id="ARBA00023136"/>
    </source>
</evidence>
<dbReference type="PANTHER" id="PTHR30329:SF21">
    <property type="entry name" value="LIPOPROTEIN YIAD-RELATED"/>
    <property type="match status" value="1"/>
</dbReference>
<evidence type="ECO:0000256" key="2">
    <source>
        <dbReference type="ARBA" id="ARBA00022729"/>
    </source>
</evidence>
<feature type="domain" description="OmpA-like" evidence="10">
    <location>
        <begin position="64"/>
        <end position="179"/>
    </location>
</feature>
<dbReference type="InterPro" id="IPR014169">
    <property type="entry name" value="Pal_lipo_C"/>
</dbReference>
<dbReference type="InterPro" id="IPR006664">
    <property type="entry name" value="OMP_bac"/>
</dbReference>
<dbReference type="OrthoDB" id="9809164at2"/>
<protein>
    <recommendedName>
        <fullName evidence="8">Peptidoglycan-associated lipoprotein</fullName>
        <shortName evidence="8">PAL</shortName>
    </recommendedName>
</protein>
<evidence type="ECO:0000256" key="7">
    <source>
        <dbReference type="ARBA" id="ARBA00023306"/>
    </source>
</evidence>
<comment type="subcellular location">
    <subcellularLocation>
        <location evidence="8">Cell outer membrane</location>
        <topology evidence="8">Lipid-anchor</topology>
    </subcellularLocation>
</comment>
<dbReference type="RefSeq" id="WP_124538260.1">
    <property type="nucleotide sequence ID" value="NZ_QUSW01000001.1"/>
</dbReference>
<keyword evidence="4 8" id="KW-0564">Palmitate</keyword>
<keyword evidence="5 8" id="KW-0998">Cell outer membrane</keyword>
<dbReference type="PROSITE" id="PS51257">
    <property type="entry name" value="PROKAR_LIPOPROTEIN"/>
    <property type="match status" value="1"/>
</dbReference>
<dbReference type="InterPro" id="IPR006665">
    <property type="entry name" value="OmpA-like"/>
</dbReference>
<evidence type="ECO:0000256" key="6">
    <source>
        <dbReference type="ARBA" id="ARBA00023288"/>
    </source>
</evidence>
<dbReference type="PANTHER" id="PTHR30329">
    <property type="entry name" value="STATOR ELEMENT OF FLAGELLAR MOTOR COMPLEX"/>
    <property type="match status" value="1"/>
</dbReference>
<dbReference type="PRINTS" id="PR01021">
    <property type="entry name" value="OMPADOMAIN"/>
</dbReference>
<comment type="function">
    <text evidence="8">Part of the Tol-Pal system, which plays a role in outer membrane invagination during cell division and is important for maintaining outer membrane integrity.</text>
</comment>
<dbReference type="HAMAP" id="MF_02204">
    <property type="entry name" value="Pal"/>
    <property type="match status" value="1"/>
</dbReference>
<dbReference type="EMBL" id="QUSW01000001">
    <property type="protein sequence ID" value="RQP25607.1"/>
    <property type="molecule type" value="Genomic_DNA"/>
</dbReference>
<dbReference type="PROSITE" id="PS51123">
    <property type="entry name" value="OMPA_2"/>
    <property type="match status" value="1"/>
</dbReference>
<dbReference type="InterPro" id="IPR050330">
    <property type="entry name" value="Bact_OuterMem_StrucFunc"/>
</dbReference>
<organism evidence="11 12">
    <name type="scientific">Piscinibacter terrae</name>
    <dbReference type="NCBI Taxonomy" id="2496871"/>
    <lineage>
        <taxon>Bacteria</taxon>
        <taxon>Pseudomonadati</taxon>
        <taxon>Pseudomonadota</taxon>
        <taxon>Betaproteobacteria</taxon>
        <taxon>Burkholderiales</taxon>
        <taxon>Sphaerotilaceae</taxon>
        <taxon>Piscinibacter</taxon>
    </lineage>
</organism>
<evidence type="ECO:0000313" key="11">
    <source>
        <dbReference type="EMBL" id="RQP25607.1"/>
    </source>
</evidence>
<reference evidence="11 12" key="1">
    <citation type="submission" date="2018-08" db="EMBL/GenBank/DDBJ databases">
        <authorList>
            <person name="Khan S.A."/>
            <person name="Jeon C.O."/>
            <person name="Chun B.H."/>
            <person name="Jeong S.E."/>
        </authorList>
    </citation>
    <scope>NUCLEOTIDE SEQUENCE [LARGE SCALE GENOMIC DNA]</scope>
    <source>
        <strain evidence="11 12">S-16</strain>
    </source>
</reference>
<comment type="subunit">
    <text evidence="8">The Tol-Pal system is composed of five core proteins: the inner membrane proteins TolA, TolQ and TolR, the periplasmic protein TolB and the outer membrane protein Pal. They form a network linking the inner and outer membranes and the peptidoglycan layer.</text>
</comment>
<comment type="caution">
    <text evidence="11">The sequence shown here is derived from an EMBL/GenBank/DDBJ whole genome shotgun (WGS) entry which is preliminary data.</text>
</comment>
<accession>A0A3N7HTG2</accession>
<dbReference type="Proteomes" id="UP000267464">
    <property type="component" value="Unassembled WGS sequence"/>
</dbReference>
<dbReference type="CDD" id="cd07185">
    <property type="entry name" value="OmpA_C-like"/>
    <property type="match status" value="1"/>
</dbReference>
<evidence type="ECO:0000256" key="9">
    <source>
        <dbReference type="SAM" id="SignalP"/>
    </source>
</evidence>
<feature type="chain" id="PRO_5018242134" description="Peptidoglycan-associated lipoprotein" evidence="9">
    <location>
        <begin position="20"/>
        <end position="179"/>
    </location>
</feature>
<dbReference type="InterPro" id="IPR036737">
    <property type="entry name" value="OmpA-like_sf"/>
</dbReference>
<dbReference type="AlphaFoldDB" id="A0A3N7HTG2"/>
<evidence type="ECO:0000313" key="12">
    <source>
        <dbReference type="Proteomes" id="UP000267464"/>
    </source>
</evidence>
<evidence type="ECO:0000256" key="5">
    <source>
        <dbReference type="ARBA" id="ARBA00023237"/>
    </source>
</evidence>
<dbReference type="GO" id="GO:0051301">
    <property type="term" value="P:cell division"/>
    <property type="evidence" value="ECO:0007669"/>
    <property type="project" value="UniProtKB-UniRule"/>
</dbReference>
<dbReference type="InterPro" id="IPR039001">
    <property type="entry name" value="Pal"/>
</dbReference>
<keyword evidence="1 8" id="KW-0132">Cell division</keyword>
<keyword evidence="2 8" id="KW-0732">Signal</keyword>
<evidence type="ECO:0000259" key="10">
    <source>
        <dbReference type="PROSITE" id="PS51123"/>
    </source>
</evidence>
<sequence length="179" mass="19062">MRRLTVVGASLLVPVLMSACSSTPVAPAAAPVAQAAPAKAAQPATSTPAVAAPAQSSQVALHLDPNSALNREHSVFFEFDDSVIAKEWQPVVQRHGEYLSHASSLKVVVQGNADERGSAEYNLALGQRRAEAVKKALQLMGVKDTQVEAVSFGEEKPMATAHDEAAWHQNRRADIVYVK</sequence>
<dbReference type="InterPro" id="IPR006690">
    <property type="entry name" value="OMPA-like_CS"/>
</dbReference>
<reference evidence="11 12" key="2">
    <citation type="submission" date="2018-12" db="EMBL/GenBank/DDBJ databases">
        <title>Rhizobacter gummiphilus sp. nov., a rubber-degrading bacterium isolated from the soil of a botanical garden in Japan.</title>
        <authorList>
            <person name="Shunsuke S.S."/>
        </authorList>
    </citation>
    <scope>NUCLEOTIDE SEQUENCE [LARGE SCALE GENOMIC DNA]</scope>
    <source>
        <strain evidence="11 12">S-16</strain>
    </source>
</reference>
<dbReference type="Gene3D" id="3.30.1330.60">
    <property type="entry name" value="OmpA-like domain"/>
    <property type="match status" value="1"/>
</dbReference>
<feature type="signal peptide" evidence="9">
    <location>
        <begin position="1"/>
        <end position="19"/>
    </location>
</feature>
<keyword evidence="3 8" id="KW-0472">Membrane</keyword>
<comment type="similarity">
    <text evidence="8">Belongs to the Pal lipoprotein family.</text>
</comment>
<dbReference type="PROSITE" id="PS01068">
    <property type="entry name" value="OMPA_1"/>
    <property type="match status" value="1"/>
</dbReference>
<dbReference type="NCBIfam" id="TIGR02802">
    <property type="entry name" value="Pal_lipo"/>
    <property type="match status" value="1"/>
</dbReference>
<evidence type="ECO:0000256" key="1">
    <source>
        <dbReference type="ARBA" id="ARBA00022618"/>
    </source>
</evidence>
<dbReference type="SUPFAM" id="SSF103088">
    <property type="entry name" value="OmpA-like"/>
    <property type="match status" value="1"/>
</dbReference>
<dbReference type="GO" id="GO:0009279">
    <property type="term" value="C:cell outer membrane"/>
    <property type="evidence" value="ECO:0007669"/>
    <property type="project" value="UniProtKB-SubCell"/>
</dbReference>
<keyword evidence="12" id="KW-1185">Reference proteome</keyword>
<keyword evidence="6 8" id="KW-0449">Lipoprotein</keyword>
<dbReference type="Pfam" id="PF00691">
    <property type="entry name" value="OmpA"/>
    <property type="match status" value="1"/>
</dbReference>